<sequence length="40" mass="4261">MRGKRVRGRSRPTGAGWGRSPGAVELGFGMGVWATSADER</sequence>
<evidence type="ECO:0000313" key="2">
    <source>
        <dbReference type="EMBL" id="MFD1324514.1"/>
    </source>
</evidence>
<protein>
    <submittedName>
        <fullName evidence="2">Uncharacterized protein</fullName>
    </submittedName>
</protein>
<keyword evidence="3" id="KW-1185">Reference proteome</keyword>
<name>A0ABW3YJV4_9ACTN</name>
<accession>A0ABW3YJV4</accession>
<reference evidence="3" key="1">
    <citation type="journal article" date="2019" name="Int. J. Syst. Evol. Microbiol.">
        <title>The Global Catalogue of Microorganisms (GCM) 10K type strain sequencing project: providing services to taxonomists for standard genome sequencing and annotation.</title>
        <authorList>
            <consortium name="The Broad Institute Genomics Platform"/>
            <consortium name="The Broad Institute Genome Sequencing Center for Infectious Disease"/>
            <person name="Wu L."/>
            <person name="Ma J."/>
        </authorList>
    </citation>
    <scope>NUCLEOTIDE SEQUENCE [LARGE SCALE GENOMIC DNA]</scope>
    <source>
        <strain evidence="3">JCM 31037</strain>
    </source>
</reference>
<dbReference type="EMBL" id="JBHTMP010000050">
    <property type="protein sequence ID" value="MFD1324514.1"/>
    <property type="molecule type" value="Genomic_DNA"/>
</dbReference>
<proteinExistence type="predicted"/>
<evidence type="ECO:0000313" key="3">
    <source>
        <dbReference type="Proteomes" id="UP001597260"/>
    </source>
</evidence>
<organism evidence="2 3">
    <name type="scientific">Micromonospora sonneratiae</name>
    <dbReference type="NCBI Taxonomy" id="1184706"/>
    <lineage>
        <taxon>Bacteria</taxon>
        <taxon>Bacillati</taxon>
        <taxon>Actinomycetota</taxon>
        <taxon>Actinomycetes</taxon>
        <taxon>Micromonosporales</taxon>
        <taxon>Micromonosporaceae</taxon>
        <taxon>Micromonospora</taxon>
    </lineage>
</organism>
<dbReference type="Proteomes" id="UP001597260">
    <property type="component" value="Unassembled WGS sequence"/>
</dbReference>
<comment type="caution">
    <text evidence="2">The sequence shown here is derived from an EMBL/GenBank/DDBJ whole genome shotgun (WGS) entry which is preliminary data.</text>
</comment>
<evidence type="ECO:0000256" key="1">
    <source>
        <dbReference type="SAM" id="MobiDB-lite"/>
    </source>
</evidence>
<gene>
    <name evidence="2" type="ORF">ACFQ4H_25840</name>
</gene>
<dbReference type="RefSeq" id="WP_377575276.1">
    <property type="nucleotide sequence ID" value="NZ_JBHTMP010000050.1"/>
</dbReference>
<feature type="compositionally biased region" description="Basic residues" evidence="1">
    <location>
        <begin position="1"/>
        <end position="10"/>
    </location>
</feature>
<feature type="region of interest" description="Disordered" evidence="1">
    <location>
        <begin position="1"/>
        <end position="21"/>
    </location>
</feature>